<name>A0A3N4PE22_9BACT</name>
<feature type="transmembrane region" description="Helical" evidence="2">
    <location>
        <begin position="63"/>
        <end position="82"/>
    </location>
</feature>
<dbReference type="GO" id="GO:0016020">
    <property type="term" value="C:membrane"/>
    <property type="evidence" value="ECO:0007669"/>
    <property type="project" value="InterPro"/>
</dbReference>
<accession>A0A3N4PE22</accession>
<keyword evidence="1" id="KW-0175">Coiled coil</keyword>
<dbReference type="RefSeq" id="WP_123849339.1">
    <property type="nucleotide sequence ID" value="NZ_RPDH01000003.1"/>
</dbReference>
<keyword evidence="5" id="KW-1185">Reference proteome</keyword>
<dbReference type="SUPFAM" id="SSF55874">
    <property type="entry name" value="ATPase domain of HSP90 chaperone/DNA topoisomerase II/histidine kinase"/>
    <property type="match status" value="1"/>
</dbReference>
<evidence type="ECO:0000256" key="2">
    <source>
        <dbReference type="SAM" id="Phobius"/>
    </source>
</evidence>
<organism evidence="4 5">
    <name type="scientific">Chitinophaga lutea</name>
    <dbReference type="NCBI Taxonomy" id="2488634"/>
    <lineage>
        <taxon>Bacteria</taxon>
        <taxon>Pseudomonadati</taxon>
        <taxon>Bacteroidota</taxon>
        <taxon>Chitinophagia</taxon>
        <taxon>Chitinophagales</taxon>
        <taxon>Chitinophagaceae</taxon>
        <taxon>Chitinophaga</taxon>
    </lineage>
</organism>
<gene>
    <name evidence="4" type="ORF">EGT74_25305</name>
</gene>
<dbReference type="InterPro" id="IPR036890">
    <property type="entry name" value="HATPase_C_sf"/>
</dbReference>
<dbReference type="InterPro" id="IPR010559">
    <property type="entry name" value="Sig_transdc_His_kin_internal"/>
</dbReference>
<dbReference type="GO" id="GO:0000155">
    <property type="term" value="F:phosphorelay sensor kinase activity"/>
    <property type="evidence" value="ECO:0007669"/>
    <property type="project" value="InterPro"/>
</dbReference>
<keyword evidence="2" id="KW-1133">Transmembrane helix</keyword>
<evidence type="ECO:0000259" key="3">
    <source>
        <dbReference type="Pfam" id="PF06580"/>
    </source>
</evidence>
<feature type="domain" description="Signal transduction histidine kinase internal region" evidence="3">
    <location>
        <begin position="112"/>
        <end position="191"/>
    </location>
</feature>
<feature type="coiled-coil region" evidence="1">
    <location>
        <begin position="83"/>
        <end position="110"/>
    </location>
</feature>
<dbReference type="EMBL" id="RPDH01000003">
    <property type="protein sequence ID" value="RPE05688.1"/>
    <property type="molecule type" value="Genomic_DNA"/>
</dbReference>
<reference evidence="4 5" key="1">
    <citation type="submission" date="2018-11" db="EMBL/GenBank/DDBJ databases">
        <title>Chitinophaga lutea sp.nov., isolate from arsenic contaminated soil.</title>
        <authorList>
            <person name="Zong Y."/>
        </authorList>
    </citation>
    <scope>NUCLEOTIDE SEQUENCE [LARGE SCALE GENOMIC DNA]</scope>
    <source>
        <strain evidence="4 5">ZY74</strain>
    </source>
</reference>
<protein>
    <recommendedName>
        <fullName evidence="3">Signal transduction histidine kinase internal region domain-containing protein</fullName>
    </recommendedName>
</protein>
<dbReference type="InterPro" id="IPR050640">
    <property type="entry name" value="Bact_2-comp_sensor_kinase"/>
</dbReference>
<keyword evidence="2" id="KW-0472">Membrane</keyword>
<dbReference type="OrthoDB" id="607947at2"/>
<dbReference type="PANTHER" id="PTHR34220">
    <property type="entry name" value="SENSOR HISTIDINE KINASE YPDA"/>
    <property type="match status" value="1"/>
</dbReference>
<keyword evidence="2" id="KW-0812">Transmembrane</keyword>
<evidence type="ECO:0000313" key="4">
    <source>
        <dbReference type="EMBL" id="RPE05688.1"/>
    </source>
</evidence>
<dbReference type="AlphaFoldDB" id="A0A3N4PE22"/>
<dbReference type="Pfam" id="PF06580">
    <property type="entry name" value="His_kinase"/>
    <property type="match status" value="1"/>
</dbReference>
<evidence type="ECO:0000256" key="1">
    <source>
        <dbReference type="SAM" id="Coils"/>
    </source>
</evidence>
<proteinExistence type="predicted"/>
<sequence length="307" mass="35112">MVRIFGWIGGTIASAGTFRGMCAMVSEGKTGPVEAVWPDIQPFIFAGKTAAGGTFLLVPVQTWWMTGAIVLLMAALAFGYIARKNLRLRIREQQEQLNRQRDQLDQLNLMIKLKILQARMNPHFLFNSLNAVQYFINADDKRMALQYVSRFASFLRKMIQHGDDICITLRDEADLINDYLILEQSRFPDRFTYEIDLPEALWLEDIPPFLTHSLLEDALYKGVLNLGQQEQGRITVALKAHENGLMVEVTDNGISFARAQEPDDKRDMLNKRIQLYNQQNVRQISLAYRRSVKSENGWVNKAVLTIT</sequence>
<comment type="caution">
    <text evidence="4">The sequence shown here is derived from an EMBL/GenBank/DDBJ whole genome shotgun (WGS) entry which is preliminary data.</text>
</comment>
<dbReference type="Proteomes" id="UP000278351">
    <property type="component" value="Unassembled WGS sequence"/>
</dbReference>
<evidence type="ECO:0000313" key="5">
    <source>
        <dbReference type="Proteomes" id="UP000278351"/>
    </source>
</evidence>
<dbReference type="PANTHER" id="PTHR34220:SF7">
    <property type="entry name" value="SENSOR HISTIDINE KINASE YPDA"/>
    <property type="match status" value="1"/>
</dbReference>